<evidence type="ECO:0000256" key="2">
    <source>
        <dbReference type="ARBA" id="ARBA00022630"/>
    </source>
</evidence>
<organism evidence="8 9">
    <name type="scientific">Ulvibacter antarcticus</name>
    <dbReference type="NCBI Taxonomy" id="442714"/>
    <lineage>
        <taxon>Bacteria</taxon>
        <taxon>Pseudomonadati</taxon>
        <taxon>Bacteroidota</taxon>
        <taxon>Flavobacteriia</taxon>
        <taxon>Flavobacteriales</taxon>
        <taxon>Flavobacteriaceae</taxon>
        <taxon>Ulvibacter</taxon>
    </lineage>
</organism>
<evidence type="ECO:0000256" key="5">
    <source>
        <dbReference type="PIRSR" id="PIRSR000190-2"/>
    </source>
</evidence>
<comment type="similarity">
    <text evidence="1">Belongs to the pyridoxamine 5'-phosphate oxidase family.</text>
</comment>
<keyword evidence="3 5" id="KW-0288">FMN</keyword>
<dbReference type="InterPro" id="IPR000659">
    <property type="entry name" value="Pyridox_Oxase"/>
</dbReference>
<keyword evidence="9" id="KW-1185">Reference proteome</keyword>
<dbReference type="Pfam" id="PF10590">
    <property type="entry name" value="PNP_phzG_C"/>
    <property type="match status" value="1"/>
</dbReference>
<feature type="binding site" evidence="5">
    <location>
        <position position="90"/>
    </location>
    <ligand>
        <name>FMN</name>
        <dbReference type="ChEBI" id="CHEBI:58210"/>
    </ligand>
</feature>
<dbReference type="Proteomes" id="UP000271339">
    <property type="component" value="Unassembled WGS sequence"/>
</dbReference>
<dbReference type="PIRSF" id="PIRSF000190">
    <property type="entry name" value="Pyd_amn-ph_oxd"/>
    <property type="match status" value="1"/>
</dbReference>
<dbReference type="InterPro" id="IPR019576">
    <property type="entry name" value="Pyridoxamine_oxidase_dimer_C"/>
</dbReference>
<feature type="binding site" evidence="5">
    <location>
        <begin position="46"/>
        <end position="51"/>
    </location>
    <ligand>
        <name>FMN</name>
        <dbReference type="ChEBI" id="CHEBI:58210"/>
    </ligand>
</feature>
<evidence type="ECO:0000256" key="1">
    <source>
        <dbReference type="ARBA" id="ARBA00007301"/>
    </source>
</evidence>
<feature type="domain" description="Pyridoxine 5'-phosphate oxidase dimerisation C-terminal" evidence="7">
    <location>
        <begin position="157"/>
        <end position="197"/>
    </location>
</feature>
<dbReference type="AlphaFoldDB" id="A0A3L9Z3W8"/>
<dbReference type="Gene3D" id="2.30.110.10">
    <property type="entry name" value="Electron Transport, Fmn-binding Protein, Chain A"/>
    <property type="match status" value="1"/>
</dbReference>
<evidence type="ECO:0000259" key="7">
    <source>
        <dbReference type="Pfam" id="PF10590"/>
    </source>
</evidence>
<dbReference type="PANTHER" id="PTHR10851:SF0">
    <property type="entry name" value="PYRIDOXINE-5'-PHOSPHATE OXIDASE"/>
    <property type="match status" value="1"/>
</dbReference>
<accession>A0A3L9Z3W8</accession>
<evidence type="ECO:0000259" key="6">
    <source>
        <dbReference type="Pfam" id="PF01243"/>
    </source>
</evidence>
<dbReference type="SUPFAM" id="SSF50475">
    <property type="entry name" value="FMN-binding split barrel"/>
    <property type="match status" value="1"/>
</dbReference>
<reference evidence="8 9" key="1">
    <citation type="submission" date="2018-10" db="EMBL/GenBank/DDBJ databases">
        <title>Genomic Encyclopedia of Archaeal and Bacterial Type Strains, Phase II (KMG-II): from individual species to whole genera.</title>
        <authorList>
            <person name="Goeker M."/>
        </authorList>
    </citation>
    <scope>NUCLEOTIDE SEQUENCE [LARGE SCALE GENOMIC DNA]</scope>
    <source>
        <strain evidence="8 9">DSM 23424</strain>
    </source>
</reference>
<dbReference type="EMBL" id="REFC01000011">
    <property type="protein sequence ID" value="RMA66119.1"/>
    <property type="molecule type" value="Genomic_DNA"/>
</dbReference>
<comment type="caution">
    <text evidence="8">The sequence shown here is derived from an EMBL/GenBank/DDBJ whole genome shotgun (WGS) entry which is preliminary data.</text>
</comment>
<evidence type="ECO:0000313" key="9">
    <source>
        <dbReference type="Proteomes" id="UP000271339"/>
    </source>
</evidence>
<gene>
    <name evidence="8" type="ORF">BXY75_0538</name>
</gene>
<feature type="binding site" evidence="5">
    <location>
        <position position="180"/>
    </location>
    <ligand>
        <name>FMN</name>
        <dbReference type="ChEBI" id="CHEBI:58210"/>
    </ligand>
</feature>
<evidence type="ECO:0000256" key="3">
    <source>
        <dbReference type="ARBA" id="ARBA00022643"/>
    </source>
</evidence>
<name>A0A3L9Z3W8_9FLAO</name>
<dbReference type="OrthoDB" id="9780392at2"/>
<dbReference type="NCBIfam" id="NF004231">
    <property type="entry name" value="PRK05679.1"/>
    <property type="match status" value="1"/>
</dbReference>
<dbReference type="InterPro" id="IPR011576">
    <property type="entry name" value="Pyridox_Oxase_N"/>
</dbReference>
<dbReference type="GO" id="GO:0010181">
    <property type="term" value="F:FMN binding"/>
    <property type="evidence" value="ECO:0007669"/>
    <property type="project" value="InterPro"/>
</dbReference>
<dbReference type="RefSeq" id="WP_121906133.1">
    <property type="nucleotide sequence ID" value="NZ_REFC01000011.1"/>
</dbReference>
<evidence type="ECO:0000313" key="8">
    <source>
        <dbReference type="EMBL" id="RMA66119.1"/>
    </source>
</evidence>
<keyword evidence="2" id="KW-0285">Flavoprotein</keyword>
<sequence length="197" mass="22635">MIVSDSPNPFYVFSSWLHEHITSTALNHPSACVLSTIGLDGFPNARNVALKELQHPYLITTGPLSSRKGQEIDQNPKVALTFWWDESGRQIRIQGVASLLDDQSSDFYFSNRNKNSQIISVASKQGEILTTTSLFQDSIEKTKQEFNNKEVVRPLNWGGFKIEPLRFEFLEFKESREHIRTLFTKNNRNWNVCMLQP</sequence>
<proteinExistence type="inferred from homology"/>
<dbReference type="Pfam" id="PF01243">
    <property type="entry name" value="PNPOx_N"/>
    <property type="match status" value="1"/>
</dbReference>
<dbReference type="PANTHER" id="PTHR10851">
    <property type="entry name" value="PYRIDOXINE-5-PHOSPHATE OXIDASE"/>
    <property type="match status" value="1"/>
</dbReference>
<feature type="binding site" evidence="5">
    <location>
        <position position="67"/>
    </location>
    <ligand>
        <name>FMN</name>
        <dbReference type="ChEBI" id="CHEBI:58210"/>
    </ligand>
</feature>
<evidence type="ECO:0000256" key="4">
    <source>
        <dbReference type="ARBA" id="ARBA00023002"/>
    </source>
</evidence>
<keyword evidence="4" id="KW-0560">Oxidoreductase</keyword>
<feature type="domain" description="Pyridoxamine 5'-phosphate oxidase N-terminal" evidence="6">
    <location>
        <begin position="24"/>
        <end position="143"/>
    </location>
</feature>
<protein>
    <submittedName>
        <fullName evidence="8">Pyridoxamine 5'-phosphate oxidase</fullName>
    </submittedName>
</protein>
<dbReference type="GO" id="GO:0004733">
    <property type="term" value="F:pyridoxamine phosphate oxidase activity"/>
    <property type="evidence" value="ECO:0007669"/>
    <property type="project" value="InterPro"/>
</dbReference>
<feature type="binding site" evidence="5">
    <location>
        <position position="68"/>
    </location>
    <ligand>
        <name>FMN</name>
        <dbReference type="ChEBI" id="CHEBI:58210"/>
    </ligand>
</feature>
<dbReference type="GO" id="GO:0008615">
    <property type="term" value="P:pyridoxine biosynthetic process"/>
    <property type="evidence" value="ECO:0007669"/>
    <property type="project" value="InterPro"/>
</dbReference>
<dbReference type="InterPro" id="IPR012349">
    <property type="entry name" value="Split_barrel_FMN-bd"/>
</dbReference>
<comment type="cofactor">
    <cofactor evidence="5">
        <name>FMN</name>
        <dbReference type="ChEBI" id="CHEBI:58210"/>
    </cofactor>
    <text evidence="5">Binds 1 FMN per subunit.</text>
</comment>